<keyword evidence="3" id="KW-1185">Reference proteome</keyword>
<sequence>MTIINSIFSISISLIFLIINLNSGIETTEIQNTNLTKKNDCEIENVTLKTERIEKEHKFLFWSLYRKKVKVTDRIIDSNGNLIFEEKSVFICSMDACDDRKFNRIKIVEKEIWIFSHGKNVDKVKPIKRYDFCGNFLGTKLWEDGDYYEI</sequence>
<dbReference type="RefSeq" id="WP_303304087.1">
    <property type="nucleotide sequence ID" value="NZ_BAABDA010000011.1"/>
</dbReference>
<proteinExistence type="predicted"/>
<evidence type="ECO:0000259" key="1">
    <source>
        <dbReference type="PROSITE" id="PS50006"/>
    </source>
</evidence>
<dbReference type="InterPro" id="IPR000253">
    <property type="entry name" value="FHA_dom"/>
</dbReference>
<reference evidence="2" key="1">
    <citation type="submission" date="2023-07" db="EMBL/GenBank/DDBJ databases">
        <title>Two novel species in the genus Flavivirga.</title>
        <authorList>
            <person name="Kwon K."/>
        </authorList>
    </citation>
    <scope>NUCLEOTIDE SEQUENCE</scope>
    <source>
        <strain evidence="2">KACC 14158</strain>
    </source>
</reference>
<comment type="caution">
    <text evidence="2">The sequence shown here is derived from an EMBL/GenBank/DDBJ whole genome shotgun (WGS) entry which is preliminary data.</text>
</comment>
<gene>
    <name evidence="2" type="ORF">Q4Q40_21410</name>
</gene>
<feature type="domain" description="FHA" evidence="1">
    <location>
        <begin position="33"/>
        <end position="88"/>
    </location>
</feature>
<organism evidence="2 3">
    <name type="scientific">Flavivirga jejuensis</name>
    <dbReference type="NCBI Taxonomy" id="870487"/>
    <lineage>
        <taxon>Bacteria</taxon>
        <taxon>Pseudomonadati</taxon>
        <taxon>Bacteroidota</taxon>
        <taxon>Flavobacteriia</taxon>
        <taxon>Flavobacteriales</taxon>
        <taxon>Flavobacteriaceae</taxon>
        <taxon>Flavivirga</taxon>
    </lineage>
</organism>
<accession>A0ABT8WV77</accession>
<dbReference type="EMBL" id="JAUOEL010000009">
    <property type="protein sequence ID" value="MDO5976767.1"/>
    <property type="molecule type" value="Genomic_DNA"/>
</dbReference>
<dbReference type="Proteomes" id="UP001176806">
    <property type="component" value="Unassembled WGS sequence"/>
</dbReference>
<evidence type="ECO:0000313" key="2">
    <source>
        <dbReference type="EMBL" id="MDO5976767.1"/>
    </source>
</evidence>
<protein>
    <recommendedName>
        <fullName evidence="1">FHA domain-containing protein</fullName>
    </recommendedName>
</protein>
<name>A0ABT8WV77_9FLAO</name>
<evidence type="ECO:0000313" key="3">
    <source>
        <dbReference type="Proteomes" id="UP001176806"/>
    </source>
</evidence>
<dbReference type="PROSITE" id="PS50006">
    <property type="entry name" value="FHA_DOMAIN"/>
    <property type="match status" value="1"/>
</dbReference>